<dbReference type="SUPFAM" id="SSF51984">
    <property type="entry name" value="MurCD N-terminal domain"/>
    <property type="match status" value="1"/>
</dbReference>
<evidence type="ECO:0000256" key="2">
    <source>
        <dbReference type="ARBA" id="ARBA00022618"/>
    </source>
</evidence>
<dbReference type="SUPFAM" id="SSF53244">
    <property type="entry name" value="MurD-like peptide ligases, peptide-binding domain"/>
    <property type="match status" value="1"/>
</dbReference>
<dbReference type="Proteomes" id="UP001165143">
    <property type="component" value="Unassembled WGS sequence"/>
</dbReference>
<evidence type="ECO:0000313" key="12">
    <source>
        <dbReference type="Proteomes" id="UP001165143"/>
    </source>
</evidence>
<dbReference type="InterPro" id="IPR036615">
    <property type="entry name" value="Mur_ligase_C_dom_sf"/>
</dbReference>
<keyword evidence="7" id="KW-0131">Cell cycle</keyword>
<dbReference type="PANTHER" id="PTHR43445">
    <property type="entry name" value="UDP-N-ACETYLMURAMATE--L-ALANINE LIGASE-RELATED"/>
    <property type="match status" value="1"/>
</dbReference>
<dbReference type="InterPro" id="IPR000713">
    <property type="entry name" value="Mur_ligase_N"/>
</dbReference>
<proteinExistence type="predicted"/>
<keyword evidence="3" id="KW-0547">Nucleotide-binding</keyword>
<evidence type="ECO:0000256" key="7">
    <source>
        <dbReference type="ARBA" id="ARBA00023306"/>
    </source>
</evidence>
<evidence type="ECO:0000313" key="11">
    <source>
        <dbReference type="EMBL" id="GLW58059.1"/>
    </source>
</evidence>
<dbReference type="Gene3D" id="3.40.50.720">
    <property type="entry name" value="NAD(P)-binding Rossmann-like Domain"/>
    <property type="match status" value="1"/>
</dbReference>
<dbReference type="Gene3D" id="3.40.1190.10">
    <property type="entry name" value="Mur-like, catalytic domain"/>
    <property type="match status" value="1"/>
</dbReference>
<dbReference type="Gene3D" id="3.90.190.20">
    <property type="entry name" value="Mur ligase, C-terminal domain"/>
    <property type="match status" value="1"/>
</dbReference>
<accession>A0A9W6PKM8</accession>
<evidence type="ECO:0000256" key="3">
    <source>
        <dbReference type="ARBA" id="ARBA00022741"/>
    </source>
</evidence>
<name>A0A9W6PKM8_9ACTN</name>
<evidence type="ECO:0000259" key="10">
    <source>
        <dbReference type="Pfam" id="PF02875"/>
    </source>
</evidence>
<keyword evidence="1" id="KW-0436">Ligase</keyword>
<keyword evidence="2" id="KW-0132">Cell division</keyword>
<sequence>MATAVTPTPTVPVGLLPVLSTVHLIDVTDPGMEGLALHLAARGARVSGSTRHDEVHGPVANRLRAAGVSVTEGLAPQEISELSAMVWSRAVVGPHPELDAAVEHRVPVLARTHALALTGVGFGGGNGLAAVWGSHSNATAAAVLAHLLDDGRTGWILNTPALGKSAGHYGAARLVVDLSPDTATHETVPTSPIRLSPGAVARRALAPAAMLVTAVDPNHPHHEDLPTALVAAEHQARTAGTVVVPDLSWWNKPLVLLRERLADRPGPEVVTVGPSSRCGVRIIELEAVGSGGYWAELRHGNRRFRSVVPAIGLHHAVMTVCTIGTALVLGEDPDAVAQRASRFDGVEGSMQHLGTRGGVRVVRSRARHVAEVARDLQAAGELVGRGKVIAVLEPDGYVRTRAQARSLGAALARCHRAVLMPVVCGLPTLGIADPLEALTEATREGLPAERVHTVRTGPCTQAPEEIAFGHAKDGDVVLIIGTHRAPAVAERLLALLEATR</sequence>
<keyword evidence="4" id="KW-0067">ATP-binding</keyword>
<dbReference type="InterPro" id="IPR036565">
    <property type="entry name" value="Mur-like_cat_sf"/>
</dbReference>
<dbReference type="GO" id="GO:0005524">
    <property type="term" value="F:ATP binding"/>
    <property type="evidence" value="ECO:0007669"/>
    <property type="project" value="InterPro"/>
</dbReference>
<dbReference type="Pfam" id="PF01225">
    <property type="entry name" value="Mur_ligase"/>
    <property type="match status" value="1"/>
</dbReference>
<feature type="domain" description="Mur ligase C-terminal" evidence="10">
    <location>
        <begin position="350"/>
        <end position="482"/>
    </location>
</feature>
<evidence type="ECO:0000256" key="6">
    <source>
        <dbReference type="ARBA" id="ARBA00022984"/>
    </source>
</evidence>
<organism evidence="11 12">
    <name type="scientific">Kitasatospora phosalacinea</name>
    <dbReference type="NCBI Taxonomy" id="2065"/>
    <lineage>
        <taxon>Bacteria</taxon>
        <taxon>Bacillati</taxon>
        <taxon>Actinomycetota</taxon>
        <taxon>Actinomycetes</taxon>
        <taxon>Kitasatosporales</taxon>
        <taxon>Streptomycetaceae</taxon>
        <taxon>Kitasatospora</taxon>
    </lineage>
</organism>
<keyword evidence="5" id="KW-0133">Cell shape</keyword>
<keyword evidence="6" id="KW-0573">Peptidoglycan synthesis</keyword>
<dbReference type="SUPFAM" id="SSF53623">
    <property type="entry name" value="MurD-like peptide ligases, catalytic domain"/>
    <property type="match status" value="1"/>
</dbReference>
<feature type="domain" description="Mur ligase N-terminal catalytic" evidence="9">
    <location>
        <begin position="30"/>
        <end position="116"/>
    </location>
</feature>
<evidence type="ECO:0000259" key="9">
    <source>
        <dbReference type="Pfam" id="PF01225"/>
    </source>
</evidence>
<dbReference type="InterPro" id="IPR004101">
    <property type="entry name" value="Mur_ligase_C"/>
</dbReference>
<dbReference type="Pfam" id="PF02875">
    <property type="entry name" value="Mur_ligase_C"/>
    <property type="match status" value="1"/>
</dbReference>
<gene>
    <name evidence="11" type="ORF">Kpho01_60700</name>
</gene>
<dbReference type="InterPro" id="IPR050061">
    <property type="entry name" value="MurCDEF_pg_biosynth"/>
</dbReference>
<dbReference type="PANTHER" id="PTHR43445:SF3">
    <property type="entry name" value="UDP-N-ACETYLMURAMATE--L-ALANINE LIGASE"/>
    <property type="match status" value="1"/>
</dbReference>
<protein>
    <submittedName>
        <fullName evidence="11">Uncharacterized protein</fullName>
    </submittedName>
</protein>
<evidence type="ECO:0000256" key="8">
    <source>
        <dbReference type="ARBA" id="ARBA00023316"/>
    </source>
</evidence>
<dbReference type="AlphaFoldDB" id="A0A9W6PKM8"/>
<dbReference type="EMBL" id="BSRX01000046">
    <property type="protein sequence ID" value="GLW58059.1"/>
    <property type="molecule type" value="Genomic_DNA"/>
</dbReference>
<dbReference type="OrthoDB" id="3860928at2"/>
<evidence type="ECO:0000256" key="5">
    <source>
        <dbReference type="ARBA" id="ARBA00022960"/>
    </source>
</evidence>
<evidence type="ECO:0000256" key="4">
    <source>
        <dbReference type="ARBA" id="ARBA00022840"/>
    </source>
</evidence>
<comment type="caution">
    <text evidence="11">The sequence shown here is derived from an EMBL/GenBank/DDBJ whole genome shotgun (WGS) entry which is preliminary data.</text>
</comment>
<keyword evidence="8" id="KW-0961">Cell wall biogenesis/degradation</keyword>
<reference evidence="11" key="1">
    <citation type="submission" date="2023-02" db="EMBL/GenBank/DDBJ databases">
        <title>Kitasatospora phosalacinea NBRC 14362.</title>
        <authorList>
            <person name="Ichikawa N."/>
            <person name="Sato H."/>
            <person name="Tonouchi N."/>
        </authorList>
    </citation>
    <scope>NUCLEOTIDE SEQUENCE</scope>
    <source>
        <strain evidence="11">NBRC 14362</strain>
    </source>
</reference>
<dbReference type="GO" id="GO:0016881">
    <property type="term" value="F:acid-amino acid ligase activity"/>
    <property type="evidence" value="ECO:0007669"/>
    <property type="project" value="InterPro"/>
</dbReference>
<dbReference type="RefSeq" id="WP_033252419.1">
    <property type="nucleotide sequence ID" value="NZ_BSRX01000046.1"/>
</dbReference>
<evidence type="ECO:0000256" key="1">
    <source>
        <dbReference type="ARBA" id="ARBA00022598"/>
    </source>
</evidence>